<dbReference type="AlphaFoldDB" id="A0AAX3LFB7"/>
<protein>
    <submittedName>
        <fullName evidence="1">Uncharacterized protein</fullName>
    </submittedName>
</protein>
<dbReference type="EMBL" id="CP116347">
    <property type="protein sequence ID" value="WCE15005.1"/>
    <property type="molecule type" value="Genomic_DNA"/>
</dbReference>
<reference evidence="1 2" key="1">
    <citation type="submission" date="2023-01" db="EMBL/GenBank/DDBJ databases">
        <title>Genome sequence resource and annotation of Enterobacter ludwigii, an economically important pathogen of seedling wilt with strawberry.</title>
        <authorList>
            <person name="Xie Y."/>
        </authorList>
    </citation>
    <scope>NUCLEOTIDE SEQUENCE [LARGE SCALE GENOMIC DNA]</scope>
    <source>
        <strain evidence="1 2">CM-TZ4</strain>
    </source>
</reference>
<sequence>MRIHDYIYLNRDKITFPSGAESFVIDCNLNDSNYFITYGTGWVLTDVIGDCDYPGKVCITRNDFDRIIATQDKKIARRNKIRKLFGLKDKI</sequence>
<gene>
    <name evidence="1" type="ORF">PHA72_09115</name>
</gene>
<name>A0AAX3LFB7_9ENTR</name>
<proteinExistence type="predicted"/>
<evidence type="ECO:0000313" key="2">
    <source>
        <dbReference type="Proteomes" id="UP001210538"/>
    </source>
</evidence>
<dbReference type="Proteomes" id="UP001210538">
    <property type="component" value="Chromosome"/>
</dbReference>
<organism evidence="1 2">
    <name type="scientific">Enterobacter ludwigii</name>
    <dbReference type="NCBI Taxonomy" id="299767"/>
    <lineage>
        <taxon>Bacteria</taxon>
        <taxon>Pseudomonadati</taxon>
        <taxon>Pseudomonadota</taxon>
        <taxon>Gammaproteobacteria</taxon>
        <taxon>Enterobacterales</taxon>
        <taxon>Enterobacteriaceae</taxon>
        <taxon>Enterobacter</taxon>
        <taxon>Enterobacter cloacae complex</taxon>
    </lineage>
</organism>
<accession>A0AAX3LFB7</accession>
<keyword evidence="2" id="KW-1185">Reference proteome</keyword>
<dbReference type="RefSeq" id="WP_059306282.1">
    <property type="nucleotide sequence ID" value="NZ_CP116347.1"/>
</dbReference>
<evidence type="ECO:0000313" key="1">
    <source>
        <dbReference type="EMBL" id="WCE15005.1"/>
    </source>
</evidence>